<dbReference type="RefSeq" id="WP_217748474.1">
    <property type="nucleotide sequence ID" value="NZ_JAHOEB010000184.1"/>
</dbReference>
<evidence type="ECO:0000313" key="4">
    <source>
        <dbReference type="Proteomes" id="UP001197492"/>
    </source>
</evidence>
<dbReference type="AlphaFoldDB" id="A0AAW4MU10"/>
<dbReference type="EMBL" id="JAHOEL010000185">
    <property type="protein sequence ID" value="MBV3393877.1"/>
    <property type="molecule type" value="Genomic_DNA"/>
</dbReference>
<dbReference type="Proteomes" id="UP001197492">
    <property type="component" value="Unassembled WGS sequence"/>
</dbReference>
<evidence type="ECO:0000313" key="3">
    <source>
        <dbReference type="Proteomes" id="UP001196408"/>
    </source>
</evidence>
<dbReference type="Proteomes" id="UP001196408">
    <property type="component" value="Unassembled WGS sequence"/>
</dbReference>
<name>A0AAW4MU10_9FIRM</name>
<evidence type="ECO:0000313" key="1">
    <source>
        <dbReference type="EMBL" id="MBV3383838.1"/>
    </source>
</evidence>
<gene>
    <name evidence="1" type="ORF">KSV97_11630</name>
    <name evidence="2" type="ORF">KSW06_11670</name>
</gene>
<reference evidence="1 4" key="1">
    <citation type="submission" date="2021-06" db="EMBL/GenBank/DDBJ databases">
        <title>Collection of gut derived symbiotic bacterial strains cultured from healthy donors.</title>
        <authorList>
            <person name="Lin H."/>
            <person name="Littmann E."/>
            <person name="Pamer E.G."/>
        </authorList>
    </citation>
    <scope>NUCLEOTIDE SEQUENCE</scope>
    <source>
        <strain evidence="2 4">MSK.21.70</strain>
        <strain evidence="1">MSK.21.82</strain>
    </source>
</reference>
<sequence>MNNMIIVGSKRNGYLINLEEKSLTINYFNSLYENLFEKKIKHKEISFSEIKYINVTYSASDRSIWGIDSSLVLEVYTNDGKKYLMHGNIEATKEDFLQAYEILKAQGITFLDKYNIISYLYSHQSKRIDIVLVDMIKKKIIPMPEYKV</sequence>
<keyword evidence="4" id="KW-1185">Reference proteome</keyword>
<protein>
    <submittedName>
        <fullName evidence="1">Uncharacterized protein</fullName>
    </submittedName>
</protein>
<accession>A0AAW4MU10</accession>
<evidence type="ECO:0000313" key="2">
    <source>
        <dbReference type="EMBL" id="MBV3393877.1"/>
    </source>
</evidence>
<organism evidence="1 3">
    <name type="scientific">Catenibacterium mitsuokai</name>
    <dbReference type="NCBI Taxonomy" id="100886"/>
    <lineage>
        <taxon>Bacteria</taxon>
        <taxon>Bacillati</taxon>
        <taxon>Bacillota</taxon>
        <taxon>Erysipelotrichia</taxon>
        <taxon>Erysipelotrichales</taxon>
        <taxon>Coprobacillaceae</taxon>
        <taxon>Catenibacterium</taxon>
    </lineage>
</organism>
<dbReference type="EMBL" id="JAHOEF010000182">
    <property type="protein sequence ID" value="MBV3383838.1"/>
    <property type="molecule type" value="Genomic_DNA"/>
</dbReference>
<proteinExistence type="predicted"/>
<comment type="caution">
    <text evidence="1">The sequence shown here is derived from an EMBL/GenBank/DDBJ whole genome shotgun (WGS) entry which is preliminary data.</text>
</comment>